<feature type="transmembrane region" description="Helical" evidence="1">
    <location>
        <begin position="468"/>
        <end position="489"/>
    </location>
</feature>
<feature type="transmembrane region" description="Helical" evidence="1">
    <location>
        <begin position="550"/>
        <end position="571"/>
    </location>
</feature>
<name>A0A8C0D6U4_BALMU</name>
<feature type="domain" description="Nose resistant-to-fluoxetine protein N-terminal" evidence="3">
    <location>
        <begin position="26"/>
        <end position="144"/>
    </location>
</feature>
<accession>A0A8C0D6U4</accession>
<dbReference type="Ensembl" id="ENSBMST00010018339.1">
    <property type="protein sequence ID" value="ENSBMSP00010016587.1"/>
    <property type="gene ID" value="ENSBMSG00010012043.1"/>
</dbReference>
<keyword evidence="1" id="KW-0472">Membrane</keyword>
<dbReference type="SMART" id="SM00703">
    <property type="entry name" value="NRF"/>
    <property type="match status" value="1"/>
</dbReference>
<dbReference type="InterPro" id="IPR052728">
    <property type="entry name" value="O2_lipid_transport_reg"/>
</dbReference>
<feature type="transmembrane region" description="Helical" evidence="1">
    <location>
        <begin position="623"/>
        <end position="644"/>
    </location>
</feature>
<keyword evidence="1" id="KW-1133">Transmembrane helix</keyword>
<dbReference type="GO" id="GO:0016747">
    <property type="term" value="F:acyltransferase activity, transferring groups other than amino-acyl groups"/>
    <property type="evidence" value="ECO:0007669"/>
    <property type="project" value="InterPro"/>
</dbReference>
<reference evidence="4" key="1">
    <citation type="submission" date="2023-09" db="UniProtKB">
        <authorList>
            <consortium name="Ensembl"/>
        </authorList>
    </citation>
    <scope>IDENTIFICATION</scope>
</reference>
<dbReference type="PANTHER" id="PTHR11161:SF0">
    <property type="entry name" value="O-ACYLTRANSFERASE LIKE PROTEIN"/>
    <property type="match status" value="1"/>
</dbReference>
<dbReference type="Pfam" id="PF01757">
    <property type="entry name" value="Acyl_transf_3"/>
    <property type="match status" value="1"/>
</dbReference>
<protein>
    <recommendedName>
        <fullName evidence="3">Nose resistant-to-fluoxetine protein N-terminal domain-containing protein</fullName>
    </recommendedName>
</protein>
<feature type="signal peptide" evidence="2">
    <location>
        <begin position="1"/>
        <end position="21"/>
    </location>
</feature>
<dbReference type="PANTHER" id="PTHR11161">
    <property type="entry name" value="O-ACYLTRANSFERASE"/>
    <property type="match status" value="1"/>
</dbReference>
<dbReference type="InterPro" id="IPR006621">
    <property type="entry name" value="Nose-resist-to-fluoxetine_N"/>
</dbReference>
<proteinExistence type="predicted"/>
<dbReference type="Pfam" id="PF20146">
    <property type="entry name" value="NRF"/>
    <property type="match status" value="1"/>
</dbReference>
<feature type="transmembrane region" description="Helical" evidence="1">
    <location>
        <begin position="496"/>
        <end position="515"/>
    </location>
</feature>
<dbReference type="AlphaFoldDB" id="A0A8C0D6U4"/>
<evidence type="ECO:0000256" key="1">
    <source>
        <dbReference type="SAM" id="Phobius"/>
    </source>
</evidence>
<keyword evidence="2" id="KW-0732">Signal</keyword>
<evidence type="ECO:0000313" key="4">
    <source>
        <dbReference type="Ensembl" id="ENSBMSP00010016587.1"/>
    </source>
</evidence>
<organism evidence="4">
    <name type="scientific">Balaenoptera musculus</name>
    <name type="common">Blue whale</name>
    <dbReference type="NCBI Taxonomy" id="9771"/>
    <lineage>
        <taxon>Eukaryota</taxon>
        <taxon>Metazoa</taxon>
        <taxon>Chordata</taxon>
        <taxon>Craniata</taxon>
        <taxon>Vertebrata</taxon>
        <taxon>Euteleostomi</taxon>
        <taxon>Mammalia</taxon>
        <taxon>Eutheria</taxon>
        <taxon>Laurasiatheria</taxon>
        <taxon>Artiodactyla</taxon>
        <taxon>Whippomorpha</taxon>
        <taxon>Cetacea</taxon>
        <taxon>Mysticeti</taxon>
        <taxon>Balaenopteridae</taxon>
        <taxon>Balaenoptera</taxon>
    </lineage>
</organism>
<evidence type="ECO:0000256" key="2">
    <source>
        <dbReference type="SAM" id="SignalP"/>
    </source>
</evidence>
<dbReference type="GeneTree" id="ENSGT00530000063340"/>
<evidence type="ECO:0000259" key="3">
    <source>
        <dbReference type="SMART" id="SM00703"/>
    </source>
</evidence>
<feature type="chain" id="PRO_5034382383" description="Nose resistant-to-fluoxetine protein N-terminal domain-containing protein" evidence="2">
    <location>
        <begin position="22"/>
        <end position="663"/>
    </location>
</feature>
<sequence>MVLTLLFCLLSFQFQLPFVFPARDISLKCMQDTDEFLSDLNSVEPKEYAQRMYDSFGKLGKKPMGSNIFNGNVDRLGSSSECLSTHAPSGRFQGQYCELHILHDGVDYSVGVCVPNSCAEEVTEMSRLASSLKNPNILRFRNASFLAPSLPLFTINSFSSSGWGVARCATGLFPLDMSVAMFLTLLGLTLPLAGTVYVAATGWRSDRKASPTHRAHPATYGSLPLRERVRSEQRNRIQRTDCLARPSLSGTPSRGKRFLGAMGRALKCFSWQKNVPALWTTEMLGSTCSALNDKSHDFLLLDKKILLFMSVTDNVLEWKARVLKNPLYLYSRSGPFYLGFDTFFLISGWLSARSFLKMHQNSDKGITPKVILRYFLSRLTRLQPLHLYSACFSVRLFSLVPWRPVWEVPEFHLENCQQACCPYLLLLDNFLSVQDACNGWTWYLANDFQFHLMTPVILFSHGKNQHTLVLLGATLFLASFTASALLTLIKRNLWPYVLVFFSENAAVLYILEYYTKPCGQFGPFLVGLFLRIFMHQNHEANILKTEVQALLQWICSLSTLSLVVTLAYTVGDASAASYSMNRCLFPPGLGHRLLSWDIWSFLASMSYACYLETLIHSTDINMFYLFSGHCLLTFITGLALTLFIEKPCQELKRCLLGSVPAGP</sequence>
<feature type="transmembrane region" description="Helical" evidence="1">
    <location>
        <begin position="177"/>
        <end position="200"/>
    </location>
</feature>
<keyword evidence="1" id="KW-0812">Transmembrane</keyword>
<dbReference type="OMA" id="QGQYCKL"/>
<dbReference type="InterPro" id="IPR002656">
    <property type="entry name" value="Acyl_transf_3_dom"/>
</dbReference>